<dbReference type="InterPro" id="IPR018824">
    <property type="entry name" value="Conidiation-specific_6"/>
</dbReference>
<dbReference type="GeneID" id="19237432"/>
<dbReference type="HOGENOM" id="CLU_1570645_0_0_1"/>
<dbReference type="EMBL" id="KE721278">
    <property type="protein sequence ID" value="ERF70856.1"/>
    <property type="molecule type" value="Genomic_DNA"/>
</dbReference>
<dbReference type="Pfam" id="PF10346">
    <property type="entry name" value="Con-6"/>
    <property type="match status" value="2"/>
</dbReference>
<dbReference type="OrthoDB" id="5419162at2759"/>
<dbReference type="eggNOG" id="ENOG502S75W">
    <property type="taxonomic scope" value="Eukaryota"/>
</dbReference>
<reference evidence="3" key="1">
    <citation type="journal article" date="2014" name="BMC Genomics">
        <title>Genome characteristics reveal the impact of lichenization on lichen-forming fungus Endocarpon pusillum Hedwig (Verrucariales, Ascomycota).</title>
        <authorList>
            <person name="Wang Y.-Y."/>
            <person name="Liu B."/>
            <person name="Zhang X.-Y."/>
            <person name="Zhou Q.-M."/>
            <person name="Zhang T."/>
            <person name="Li H."/>
            <person name="Yu Y.-F."/>
            <person name="Zhang X.-L."/>
            <person name="Hao X.-Y."/>
            <person name="Wang M."/>
            <person name="Wang L."/>
            <person name="Wei J.-C."/>
        </authorList>
    </citation>
    <scope>NUCLEOTIDE SEQUENCE [LARGE SCALE GENOMIC DNA]</scope>
    <source>
        <strain evidence="3">Z07020 / HMAS-L-300199</strain>
    </source>
</reference>
<proteinExistence type="predicted"/>
<organism evidence="2 3">
    <name type="scientific">Endocarpon pusillum (strain Z07020 / HMAS-L-300199)</name>
    <name type="common">Lichen-forming fungus</name>
    <dbReference type="NCBI Taxonomy" id="1263415"/>
    <lineage>
        <taxon>Eukaryota</taxon>
        <taxon>Fungi</taxon>
        <taxon>Dikarya</taxon>
        <taxon>Ascomycota</taxon>
        <taxon>Pezizomycotina</taxon>
        <taxon>Eurotiomycetes</taxon>
        <taxon>Chaetothyriomycetidae</taxon>
        <taxon>Verrucariales</taxon>
        <taxon>Verrucariaceae</taxon>
        <taxon>Endocarpon</taxon>
    </lineage>
</organism>
<keyword evidence="3" id="KW-1185">Reference proteome</keyword>
<dbReference type="Proteomes" id="UP000019373">
    <property type="component" value="Unassembled WGS sequence"/>
</dbReference>
<sequence>MAIAAGRDTEDQYEARYDGTGSGVPSGEFRDDSYIEKTDPVPPTSGSKPLQRLIPIQNRIAKWVQSKTSQTKLADSNRKPLQENALSFKVIVDDSCMYSTLSNPKVSEEAKENARAQLDAMEGGPSIPDETGETKDKNPGNVAGGLKAAINNPQVSEEGKKAAQGKLDNM</sequence>
<dbReference type="PANTHER" id="PTHR36576">
    <property type="entry name" value="UPF0654 PROTEIN C11D3.01C-RELATED"/>
    <property type="match status" value="1"/>
</dbReference>
<feature type="region of interest" description="Disordered" evidence="1">
    <location>
        <begin position="103"/>
        <end position="170"/>
    </location>
</feature>
<dbReference type="PANTHER" id="PTHR36576:SF2">
    <property type="entry name" value="PROTEIN CON-6, PUTATIVE (AFU_ORTHOLOGUE AFUA_4G03615)-RELATED"/>
    <property type="match status" value="1"/>
</dbReference>
<dbReference type="InterPro" id="IPR052670">
    <property type="entry name" value="UPF0654_domain"/>
</dbReference>
<accession>U1GGF3</accession>
<dbReference type="GO" id="GO:0005737">
    <property type="term" value="C:cytoplasm"/>
    <property type="evidence" value="ECO:0007669"/>
    <property type="project" value="TreeGrafter"/>
</dbReference>
<evidence type="ECO:0000256" key="1">
    <source>
        <dbReference type="SAM" id="MobiDB-lite"/>
    </source>
</evidence>
<protein>
    <recommendedName>
        <fullName evidence="4">Conidiation-specific protein 6</fullName>
    </recommendedName>
</protein>
<evidence type="ECO:0000313" key="3">
    <source>
        <dbReference type="Proteomes" id="UP000019373"/>
    </source>
</evidence>
<name>U1GGF3_ENDPU</name>
<evidence type="ECO:0000313" key="2">
    <source>
        <dbReference type="EMBL" id="ERF70856.1"/>
    </source>
</evidence>
<feature type="compositionally biased region" description="Basic and acidic residues" evidence="1">
    <location>
        <begin position="7"/>
        <end position="17"/>
    </location>
</feature>
<dbReference type="AlphaFoldDB" id="U1GGF3"/>
<dbReference type="RefSeq" id="XP_007803475.1">
    <property type="nucleotide sequence ID" value="XM_007805284.1"/>
</dbReference>
<evidence type="ECO:0008006" key="4">
    <source>
        <dbReference type="Google" id="ProtNLM"/>
    </source>
</evidence>
<feature type="region of interest" description="Disordered" evidence="1">
    <location>
        <begin position="1"/>
        <end position="51"/>
    </location>
</feature>
<gene>
    <name evidence="2" type="ORF">EPUS_02378</name>
</gene>
<feature type="compositionally biased region" description="Basic and acidic residues" evidence="1">
    <location>
        <begin position="28"/>
        <end position="39"/>
    </location>
</feature>